<reference evidence="1 2" key="1">
    <citation type="submission" date="2023-09" db="EMBL/GenBank/DDBJ databases">
        <authorList>
            <person name="Wang M."/>
        </authorList>
    </citation>
    <scope>NUCLEOTIDE SEQUENCE [LARGE SCALE GENOMIC DNA]</scope>
    <source>
        <strain evidence="1">GT-2023</strain>
        <tissue evidence="1">Liver</tissue>
    </source>
</reference>
<keyword evidence="2" id="KW-1185">Reference proteome</keyword>
<comment type="caution">
    <text evidence="1">The sequence shown here is derived from an EMBL/GenBank/DDBJ whole genome shotgun (WGS) entry which is preliminary data.</text>
</comment>
<evidence type="ECO:0000313" key="2">
    <source>
        <dbReference type="Proteomes" id="UP001558613"/>
    </source>
</evidence>
<organism evidence="1 2">
    <name type="scientific">Cirrhinus molitorella</name>
    <name type="common">mud carp</name>
    <dbReference type="NCBI Taxonomy" id="172907"/>
    <lineage>
        <taxon>Eukaryota</taxon>
        <taxon>Metazoa</taxon>
        <taxon>Chordata</taxon>
        <taxon>Craniata</taxon>
        <taxon>Vertebrata</taxon>
        <taxon>Euteleostomi</taxon>
        <taxon>Actinopterygii</taxon>
        <taxon>Neopterygii</taxon>
        <taxon>Teleostei</taxon>
        <taxon>Ostariophysi</taxon>
        <taxon>Cypriniformes</taxon>
        <taxon>Cyprinidae</taxon>
        <taxon>Labeoninae</taxon>
        <taxon>Labeonini</taxon>
        <taxon>Cirrhinus</taxon>
    </lineage>
</organism>
<gene>
    <name evidence="1" type="ORF">QQF64_026883</name>
</gene>
<proteinExistence type="predicted"/>
<sequence>MSQSLHVLTYNDQALGQRVRSEEDSLRLCCAYPLITNADADDWTAVERFEVLPQISSTNRVYMRTEGVVHTPERTRTNGMPLFDAIFTSSSAL</sequence>
<name>A0ABR3NAU2_9TELE</name>
<protein>
    <submittedName>
        <fullName evidence="1">Uncharacterized protein</fullName>
    </submittedName>
</protein>
<accession>A0ABR3NAU2</accession>
<dbReference type="EMBL" id="JAYMGO010000005">
    <property type="protein sequence ID" value="KAL1274069.1"/>
    <property type="molecule type" value="Genomic_DNA"/>
</dbReference>
<evidence type="ECO:0000313" key="1">
    <source>
        <dbReference type="EMBL" id="KAL1274069.1"/>
    </source>
</evidence>
<dbReference type="Proteomes" id="UP001558613">
    <property type="component" value="Unassembled WGS sequence"/>
</dbReference>